<protein>
    <submittedName>
        <fullName evidence="1">Uncharacterized protein</fullName>
    </submittedName>
</protein>
<sequence length="53" mass="6101">MLEKIIKYEIKMSVPSSQVSTHKKRFEAILHKAINTGQGMKQTNIVSVEMLKR</sequence>
<dbReference type="AlphaFoldDB" id="A0A382XA64"/>
<organism evidence="1">
    <name type="scientific">marine metagenome</name>
    <dbReference type="NCBI Taxonomy" id="408172"/>
    <lineage>
        <taxon>unclassified sequences</taxon>
        <taxon>metagenomes</taxon>
        <taxon>ecological metagenomes</taxon>
    </lineage>
</organism>
<accession>A0A382XA64</accession>
<gene>
    <name evidence="1" type="ORF">METZ01_LOCUS420618</name>
</gene>
<reference evidence="1" key="1">
    <citation type="submission" date="2018-05" db="EMBL/GenBank/DDBJ databases">
        <authorList>
            <person name="Lanie J.A."/>
            <person name="Ng W.-L."/>
            <person name="Kazmierczak K.M."/>
            <person name="Andrzejewski T.M."/>
            <person name="Davidsen T.M."/>
            <person name="Wayne K.J."/>
            <person name="Tettelin H."/>
            <person name="Glass J.I."/>
            <person name="Rusch D."/>
            <person name="Podicherti R."/>
            <person name="Tsui H.-C.T."/>
            <person name="Winkler M.E."/>
        </authorList>
    </citation>
    <scope>NUCLEOTIDE SEQUENCE</scope>
</reference>
<proteinExistence type="predicted"/>
<dbReference type="EMBL" id="UINC01166036">
    <property type="protein sequence ID" value="SVD67764.1"/>
    <property type="molecule type" value="Genomic_DNA"/>
</dbReference>
<evidence type="ECO:0000313" key="1">
    <source>
        <dbReference type="EMBL" id="SVD67764.1"/>
    </source>
</evidence>
<name>A0A382XA64_9ZZZZ</name>